<keyword evidence="10" id="KW-1185">Reference proteome</keyword>
<dbReference type="InterPro" id="IPR001789">
    <property type="entry name" value="Sig_transdc_resp-reg_receiver"/>
</dbReference>
<evidence type="ECO:0000259" key="7">
    <source>
        <dbReference type="PROSITE" id="PS50110"/>
    </source>
</evidence>
<evidence type="ECO:0000259" key="6">
    <source>
        <dbReference type="PROSITE" id="PS50043"/>
    </source>
</evidence>
<dbReference type="GO" id="GO:0000160">
    <property type="term" value="P:phosphorelay signal transduction system"/>
    <property type="evidence" value="ECO:0007669"/>
    <property type="project" value="InterPro"/>
</dbReference>
<dbReference type="PROSITE" id="PS50043">
    <property type="entry name" value="HTH_LUXR_2"/>
    <property type="match status" value="1"/>
</dbReference>
<dbReference type="EMBL" id="MRVI01000001">
    <property type="protein sequence ID" value="OOC61090.1"/>
    <property type="molecule type" value="Genomic_DNA"/>
</dbReference>
<evidence type="ECO:0000256" key="1">
    <source>
        <dbReference type="ARBA" id="ARBA00022553"/>
    </source>
</evidence>
<dbReference type="GO" id="GO:0006355">
    <property type="term" value="P:regulation of DNA-templated transcription"/>
    <property type="evidence" value="ECO:0007669"/>
    <property type="project" value="InterPro"/>
</dbReference>
<dbReference type="SUPFAM" id="SSF46894">
    <property type="entry name" value="C-terminal effector domain of the bipartite response regulators"/>
    <property type="match status" value="1"/>
</dbReference>
<protein>
    <submittedName>
        <fullName evidence="8">DNA-binding response regulator</fullName>
    </submittedName>
</protein>
<dbReference type="PROSITE" id="PS00622">
    <property type="entry name" value="HTH_LUXR_1"/>
    <property type="match status" value="1"/>
</dbReference>
<organism evidence="8">
    <name type="scientific">Paenibacillus ihbetae</name>
    <dbReference type="NCBI Taxonomy" id="1870820"/>
    <lineage>
        <taxon>Bacteria</taxon>
        <taxon>Bacillati</taxon>
        <taxon>Bacillota</taxon>
        <taxon>Bacilli</taxon>
        <taxon>Bacillales</taxon>
        <taxon>Paenibacillaceae</taxon>
        <taxon>Paenibacillus</taxon>
    </lineage>
</organism>
<dbReference type="InterPro" id="IPR016032">
    <property type="entry name" value="Sig_transdc_resp-reg_C-effctor"/>
</dbReference>
<dbReference type="SUPFAM" id="SSF52172">
    <property type="entry name" value="CheY-like"/>
    <property type="match status" value="1"/>
</dbReference>
<reference evidence="8" key="1">
    <citation type="submission" date="2016-08" db="EMBL/GenBank/DDBJ databases">
        <title>Complete Genome Seqeunce of Paenibacillus sp. nov. IHBB 9852 from high altitute lake of Indian trans-Himalayas.</title>
        <authorList>
            <person name="Kiran S."/>
            <person name="Swarnkar M.K."/>
            <person name="Rana A."/>
            <person name="Tewari R."/>
            <person name="Gulati A."/>
        </authorList>
    </citation>
    <scope>NUCLEOTIDE SEQUENCE [LARGE SCALE GENOMIC DNA]</scope>
    <source>
        <strain evidence="8">IHBB 9852</strain>
    </source>
</reference>
<keyword evidence="4" id="KW-0804">Transcription</keyword>
<dbReference type="CDD" id="cd17535">
    <property type="entry name" value="REC_NarL-like"/>
    <property type="match status" value="1"/>
</dbReference>
<dbReference type="EMBL" id="CP016809">
    <property type="protein sequence ID" value="ANY71552.1"/>
    <property type="molecule type" value="Genomic_DNA"/>
</dbReference>
<accession>A0A1B2DV09</accession>
<evidence type="ECO:0000313" key="9">
    <source>
        <dbReference type="EMBL" id="OOC61090.1"/>
    </source>
</evidence>
<dbReference type="PROSITE" id="PS50110">
    <property type="entry name" value="RESPONSE_REGULATORY"/>
    <property type="match status" value="1"/>
</dbReference>
<dbReference type="CDD" id="cd06170">
    <property type="entry name" value="LuxR_C_like"/>
    <property type="match status" value="1"/>
</dbReference>
<dbReference type="PANTHER" id="PTHR43214">
    <property type="entry name" value="TWO-COMPONENT RESPONSE REGULATOR"/>
    <property type="match status" value="1"/>
</dbReference>
<dbReference type="InterPro" id="IPR000792">
    <property type="entry name" value="Tscrpt_reg_LuxR_C"/>
</dbReference>
<dbReference type="AlphaFoldDB" id="A0A1B2DV09"/>
<reference evidence="9 10" key="2">
    <citation type="submission" date="2016-12" db="EMBL/GenBank/DDBJ databases">
        <title>Genome sequencing and description of Paenibacillus sp. nov. from high altitude lake in the Indian Trans- Himalayas.</title>
        <authorList>
            <person name="Kiran S."/>
            <person name="Swarnkar M.K."/>
            <person name="Rana A."/>
            <person name="Tewari R."/>
            <person name="Gulati A."/>
        </authorList>
    </citation>
    <scope>NUCLEOTIDE SEQUENCE [LARGE SCALE GENOMIC DNA]</scope>
    <source>
        <strain evidence="9 10">IHBB 9951</strain>
    </source>
</reference>
<dbReference type="SMART" id="SM00421">
    <property type="entry name" value="HTH_LUXR"/>
    <property type="match status" value="1"/>
</dbReference>
<dbReference type="Gene3D" id="3.40.50.2300">
    <property type="match status" value="1"/>
</dbReference>
<evidence type="ECO:0000313" key="10">
    <source>
        <dbReference type="Proteomes" id="UP000189059"/>
    </source>
</evidence>
<sequence length="214" mass="23795">MNKIKVLIVDDHLVVLRGLRYFLQTQPMIEIVDQALNGLEALEKAELLQPDVILMDLVMPEMDGIEATKQIMARFPKMKVIMLTSFADRDSVLPAIKAGAIGYQLKDIEPKVLVETIIAAMNGSRTLHPQVTNQLIAHVATDDGAPKGIHILTARERDVLEQITMGRSNKEIAAALHITEKTVKTHITHILGKMEVQDRTQAALHAIKNGWFKA</sequence>
<feature type="modified residue" description="4-aspartylphosphate" evidence="5">
    <location>
        <position position="56"/>
    </location>
</feature>
<dbReference type="SMART" id="SM00448">
    <property type="entry name" value="REC"/>
    <property type="match status" value="1"/>
</dbReference>
<feature type="domain" description="Response regulatory" evidence="7">
    <location>
        <begin position="5"/>
        <end position="121"/>
    </location>
</feature>
<dbReference type="InterPro" id="IPR011006">
    <property type="entry name" value="CheY-like_superfamily"/>
</dbReference>
<dbReference type="GO" id="GO:0003677">
    <property type="term" value="F:DNA binding"/>
    <property type="evidence" value="ECO:0007669"/>
    <property type="project" value="UniProtKB-KW"/>
</dbReference>
<dbReference type="InterPro" id="IPR058245">
    <property type="entry name" value="NreC/VraR/RcsB-like_REC"/>
</dbReference>
<keyword evidence="3 8" id="KW-0238">DNA-binding</keyword>
<evidence type="ECO:0000256" key="3">
    <source>
        <dbReference type="ARBA" id="ARBA00023125"/>
    </source>
</evidence>
<dbReference type="Proteomes" id="UP000189059">
    <property type="component" value="Unassembled WGS sequence"/>
</dbReference>
<evidence type="ECO:0000256" key="4">
    <source>
        <dbReference type="ARBA" id="ARBA00023163"/>
    </source>
</evidence>
<keyword evidence="2" id="KW-0805">Transcription regulation</keyword>
<evidence type="ECO:0000256" key="2">
    <source>
        <dbReference type="ARBA" id="ARBA00023015"/>
    </source>
</evidence>
<dbReference type="KEGG" id="pib:BBD41_02565"/>
<evidence type="ECO:0000313" key="8">
    <source>
        <dbReference type="EMBL" id="ANY71552.1"/>
    </source>
</evidence>
<dbReference type="RefSeq" id="WP_077565644.1">
    <property type="nucleotide sequence ID" value="NZ_CP016809.1"/>
</dbReference>
<dbReference type="Pfam" id="PF00072">
    <property type="entry name" value="Response_reg"/>
    <property type="match status" value="1"/>
</dbReference>
<keyword evidence="1 5" id="KW-0597">Phosphoprotein</keyword>
<evidence type="ECO:0000256" key="5">
    <source>
        <dbReference type="PROSITE-ProRule" id="PRU00169"/>
    </source>
</evidence>
<gene>
    <name evidence="9" type="ORF">BBD40_03800</name>
    <name evidence="8" type="ORF">BBD41_02565</name>
</gene>
<feature type="domain" description="HTH luxR-type" evidence="6">
    <location>
        <begin position="145"/>
        <end position="210"/>
    </location>
</feature>
<dbReference type="OrthoDB" id="9780153at2"/>
<name>A0A1B2DV09_9BACL</name>
<dbReference type="PRINTS" id="PR00038">
    <property type="entry name" value="HTHLUXR"/>
</dbReference>
<dbReference type="InterPro" id="IPR039420">
    <property type="entry name" value="WalR-like"/>
</dbReference>
<dbReference type="PANTHER" id="PTHR43214:SF43">
    <property type="entry name" value="TWO-COMPONENT RESPONSE REGULATOR"/>
    <property type="match status" value="1"/>
</dbReference>
<proteinExistence type="predicted"/>
<dbReference type="Pfam" id="PF00196">
    <property type="entry name" value="GerE"/>
    <property type="match status" value="1"/>
</dbReference>